<proteinExistence type="predicted"/>
<comment type="caution">
    <text evidence="1">The sequence shown here is derived from an EMBL/GenBank/DDBJ whole genome shotgun (WGS) entry which is preliminary data.</text>
</comment>
<reference evidence="1 2" key="1">
    <citation type="submission" date="2015-01" db="EMBL/GenBank/DDBJ databases">
        <title>Evolution of Trichinella species and genotypes.</title>
        <authorList>
            <person name="Korhonen P.K."/>
            <person name="Edoardo P."/>
            <person name="Giuseppe L.R."/>
            <person name="Gasser R.B."/>
        </authorList>
    </citation>
    <scope>NUCLEOTIDE SEQUENCE [LARGE SCALE GENOMIC DNA]</scope>
    <source>
        <strain evidence="1">ISS141</strain>
    </source>
</reference>
<accession>A0A0V0WAH8</accession>
<protein>
    <submittedName>
        <fullName evidence="1">Uncharacterized protein</fullName>
    </submittedName>
</protein>
<dbReference type="AlphaFoldDB" id="A0A0V0WAH8"/>
<evidence type="ECO:0000313" key="1">
    <source>
        <dbReference type="EMBL" id="KRX72585.1"/>
    </source>
</evidence>
<dbReference type="EMBL" id="JYDU01001118">
    <property type="protein sequence ID" value="KRX72585.1"/>
    <property type="molecule type" value="Genomic_DNA"/>
</dbReference>
<dbReference type="Proteomes" id="UP000054815">
    <property type="component" value="Unassembled WGS sequence"/>
</dbReference>
<name>A0A0V0WAH8_TRIPS</name>
<gene>
    <name evidence="1" type="ORF">T4E_11792</name>
</gene>
<feature type="non-terminal residue" evidence="1">
    <location>
        <position position="1"/>
    </location>
</feature>
<evidence type="ECO:0000313" key="2">
    <source>
        <dbReference type="Proteomes" id="UP000054815"/>
    </source>
</evidence>
<sequence>LNVGLQADTVPSELQDGLKLKDLQVRPGFELAVQRRLAISG</sequence>
<organism evidence="1 2">
    <name type="scientific">Trichinella pseudospiralis</name>
    <name type="common">Parasitic roundworm</name>
    <dbReference type="NCBI Taxonomy" id="6337"/>
    <lineage>
        <taxon>Eukaryota</taxon>
        <taxon>Metazoa</taxon>
        <taxon>Ecdysozoa</taxon>
        <taxon>Nematoda</taxon>
        <taxon>Enoplea</taxon>
        <taxon>Dorylaimia</taxon>
        <taxon>Trichinellida</taxon>
        <taxon>Trichinellidae</taxon>
        <taxon>Trichinella</taxon>
    </lineage>
</organism>